<reference evidence="1" key="1">
    <citation type="journal article" date="2023" name="Mol. Biol. Evol.">
        <title>Third-Generation Sequencing Reveals the Adaptive Role of the Epigenome in Three Deep-Sea Polychaetes.</title>
        <authorList>
            <person name="Perez M."/>
            <person name="Aroh O."/>
            <person name="Sun Y."/>
            <person name="Lan Y."/>
            <person name="Juniper S.K."/>
            <person name="Young C.R."/>
            <person name="Angers B."/>
            <person name="Qian P.Y."/>
        </authorList>
    </citation>
    <scope>NUCLEOTIDE SEQUENCE</scope>
    <source>
        <strain evidence="1">P08H-3</strain>
    </source>
</reference>
<evidence type="ECO:0000313" key="2">
    <source>
        <dbReference type="Proteomes" id="UP001208570"/>
    </source>
</evidence>
<proteinExistence type="predicted"/>
<dbReference type="AlphaFoldDB" id="A0AAD9J471"/>
<dbReference type="Proteomes" id="UP001208570">
    <property type="component" value="Unassembled WGS sequence"/>
</dbReference>
<evidence type="ECO:0000313" key="1">
    <source>
        <dbReference type="EMBL" id="KAK2146074.1"/>
    </source>
</evidence>
<gene>
    <name evidence="1" type="ORF">LSH36_633g00002</name>
</gene>
<organism evidence="1 2">
    <name type="scientific">Paralvinella palmiformis</name>
    <dbReference type="NCBI Taxonomy" id="53620"/>
    <lineage>
        <taxon>Eukaryota</taxon>
        <taxon>Metazoa</taxon>
        <taxon>Spiralia</taxon>
        <taxon>Lophotrochozoa</taxon>
        <taxon>Annelida</taxon>
        <taxon>Polychaeta</taxon>
        <taxon>Sedentaria</taxon>
        <taxon>Canalipalpata</taxon>
        <taxon>Terebellida</taxon>
        <taxon>Terebelliformia</taxon>
        <taxon>Alvinellidae</taxon>
        <taxon>Paralvinella</taxon>
    </lineage>
</organism>
<keyword evidence="2" id="KW-1185">Reference proteome</keyword>
<comment type="caution">
    <text evidence="1">The sequence shown here is derived from an EMBL/GenBank/DDBJ whole genome shotgun (WGS) entry which is preliminary data.</text>
</comment>
<feature type="non-terminal residue" evidence="1">
    <location>
        <position position="98"/>
    </location>
</feature>
<name>A0AAD9J471_9ANNE</name>
<accession>A0AAD9J471</accession>
<dbReference type="EMBL" id="JAODUP010000634">
    <property type="protein sequence ID" value="KAK2146074.1"/>
    <property type="molecule type" value="Genomic_DNA"/>
</dbReference>
<protein>
    <submittedName>
        <fullName evidence="1">Uncharacterized protein</fullName>
    </submittedName>
</protein>
<sequence>MIIQRHVILPCNRMDRELGTLLANRGSRNKQHYVLMELPLQLSTQVAINYFGIIPSSTPSKQLILFRLIKLIFQRSTKEKKKTINRERLTIYIYIYIY</sequence>